<comment type="caution">
    <text evidence="1">The sequence shown here is derived from an EMBL/GenBank/DDBJ whole genome shotgun (WGS) entry which is preliminary data.</text>
</comment>
<protein>
    <submittedName>
        <fullName evidence="1">Uncharacterized protein</fullName>
    </submittedName>
</protein>
<name>A0A6G0NSV5_9STRA</name>
<proteinExistence type="predicted"/>
<dbReference type="Proteomes" id="UP000476176">
    <property type="component" value="Unassembled WGS sequence"/>
</dbReference>
<evidence type="ECO:0000313" key="2">
    <source>
        <dbReference type="Proteomes" id="UP000476176"/>
    </source>
</evidence>
<accession>A0A6G0NSV5</accession>
<evidence type="ECO:0000313" key="1">
    <source>
        <dbReference type="EMBL" id="KAE9220918.1"/>
    </source>
</evidence>
<gene>
    <name evidence="1" type="ORF">PF004_g13193</name>
</gene>
<dbReference type="EMBL" id="QXGC01000790">
    <property type="protein sequence ID" value="KAE9220918.1"/>
    <property type="molecule type" value="Genomic_DNA"/>
</dbReference>
<sequence>MERLGYDPYKLIASAQLVQSEYDLGDIEAPDLEAVPQVDDPAAAIDKVMSALRDGGDIEDAETKGVSIEFLDELKTILECISPGKTYRLICLRCESS</sequence>
<organism evidence="1 2">
    <name type="scientific">Phytophthora fragariae</name>
    <dbReference type="NCBI Taxonomy" id="53985"/>
    <lineage>
        <taxon>Eukaryota</taxon>
        <taxon>Sar</taxon>
        <taxon>Stramenopiles</taxon>
        <taxon>Oomycota</taxon>
        <taxon>Peronosporomycetes</taxon>
        <taxon>Peronosporales</taxon>
        <taxon>Peronosporaceae</taxon>
        <taxon>Phytophthora</taxon>
    </lineage>
</organism>
<dbReference type="AlphaFoldDB" id="A0A6G0NSV5"/>
<reference evidence="1 2" key="1">
    <citation type="submission" date="2018-09" db="EMBL/GenBank/DDBJ databases">
        <title>Genomic investigation of the strawberry pathogen Phytophthora fragariae indicates pathogenicity is determined by transcriptional variation in three key races.</title>
        <authorList>
            <person name="Adams T.M."/>
            <person name="Armitage A.D."/>
            <person name="Sobczyk M.K."/>
            <person name="Bates H.J."/>
            <person name="Dunwell J.M."/>
            <person name="Nellist C.F."/>
            <person name="Harrison R.J."/>
        </authorList>
    </citation>
    <scope>NUCLEOTIDE SEQUENCE [LARGE SCALE GENOMIC DNA]</scope>
    <source>
        <strain evidence="1 2">BC-23</strain>
    </source>
</reference>